<protein>
    <recommendedName>
        <fullName evidence="2">histidine kinase</fullName>
        <ecNumber evidence="2">2.7.13.3</ecNumber>
    </recommendedName>
</protein>
<dbReference type="GO" id="GO:0009927">
    <property type="term" value="F:histidine phosphotransfer kinase activity"/>
    <property type="evidence" value="ECO:0007669"/>
    <property type="project" value="TreeGrafter"/>
</dbReference>
<feature type="region of interest" description="Disordered" evidence="5">
    <location>
        <begin position="500"/>
        <end position="529"/>
    </location>
</feature>
<evidence type="ECO:0000256" key="3">
    <source>
        <dbReference type="ARBA" id="ARBA00022679"/>
    </source>
</evidence>
<evidence type="ECO:0000256" key="1">
    <source>
        <dbReference type="ARBA" id="ARBA00000085"/>
    </source>
</evidence>
<comment type="catalytic activity">
    <reaction evidence="1">
        <text>ATP + protein L-histidine = ADP + protein N-phospho-L-histidine.</text>
        <dbReference type="EC" id="2.7.13.3"/>
    </reaction>
</comment>
<dbReference type="SMART" id="SM00387">
    <property type="entry name" value="HATPase_c"/>
    <property type="match status" value="1"/>
</dbReference>
<reference evidence="8 9" key="1">
    <citation type="submission" date="2019-07" db="EMBL/GenBank/DDBJ databases">
        <title>Genomes of Cafeteria roenbergensis.</title>
        <authorList>
            <person name="Fischer M.G."/>
            <person name="Hackl T."/>
            <person name="Roman M."/>
        </authorList>
    </citation>
    <scope>NUCLEOTIDE SEQUENCE [LARGE SCALE GENOMIC DNA]</scope>
    <source>
        <strain evidence="8 9">Cflag</strain>
    </source>
</reference>
<dbReference type="InterPro" id="IPR005467">
    <property type="entry name" value="His_kinase_dom"/>
</dbReference>
<keyword evidence="3" id="KW-0808">Transferase</keyword>
<evidence type="ECO:0000313" key="8">
    <source>
        <dbReference type="EMBL" id="KAA0161375.1"/>
    </source>
</evidence>
<dbReference type="Gene3D" id="3.30.565.10">
    <property type="entry name" value="Histidine kinase-like ATPase, C-terminal domain"/>
    <property type="match status" value="1"/>
</dbReference>
<dbReference type="SUPFAM" id="SSF55874">
    <property type="entry name" value="ATPase domain of HSP90 chaperone/DNA topoisomerase II/histidine kinase"/>
    <property type="match status" value="1"/>
</dbReference>
<proteinExistence type="predicted"/>
<keyword evidence="4" id="KW-0418">Kinase</keyword>
<dbReference type="EMBL" id="VLTM01000036">
    <property type="protein sequence ID" value="KAA0161375.1"/>
    <property type="molecule type" value="Genomic_DNA"/>
</dbReference>
<dbReference type="AlphaFoldDB" id="A0A5A8D806"/>
<sequence>MLAIGILSPGTIPSAVPFRFDAGSVCRNASSSAGQAEGPPNPFAHNEMGRVLIGHAFVIFGMAGFLLATLLLPRPERAEDSGLSAEHWDSYLWAYRWAILLPIGCICIAGTPMALGGDLLFVDPEDGCPAGFGIGSTLTLSHLATFYTSAITMLLAGRQDGNIGLLWAITSGLSSTSGVLANIITVVGPGLGQPVTFFAQVADFGPTAAMTLILLGGTQLVSFPLSCWWCSPPCRRTQAATHAKSVGLNRLIGYVSHEARNPISAAMLGAENADLDLALAVRRLDAALAHMASVQGHDGREEIDSVALAQTEAVAVEWRSLDDVMKPLRLMYGGEKPRQGGASHVSVRFAWDAGTLVQPGGGVADARLEVALSATSVGQVLTNFCSNAVKFATSRVDVEVTIATQFHEPLSAPAVLVLVVRDDGAGVPPEHRSSLFASFQQLASSSLSQRMAGTGLGLAFCRAVASLMGGAVGHRDRLDGQQGSEFVMWVPRLASSLVPREPRRHPYRKRLRASDRQWEPRRGGGRDRG</sequence>
<dbReference type="PROSITE" id="PS50109">
    <property type="entry name" value="HIS_KIN"/>
    <property type="match status" value="1"/>
</dbReference>
<feature type="compositionally biased region" description="Basic residues" evidence="5">
    <location>
        <begin position="502"/>
        <end position="511"/>
    </location>
</feature>
<comment type="caution">
    <text evidence="8">The sequence shown here is derived from an EMBL/GenBank/DDBJ whole genome shotgun (WGS) entry which is preliminary data.</text>
</comment>
<keyword evidence="6" id="KW-0472">Membrane</keyword>
<keyword evidence="6" id="KW-0812">Transmembrane</keyword>
<evidence type="ECO:0000256" key="6">
    <source>
        <dbReference type="SAM" id="Phobius"/>
    </source>
</evidence>
<evidence type="ECO:0000256" key="4">
    <source>
        <dbReference type="ARBA" id="ARBA00022777"/>
    </source>
</evidence>
<feature type="domain" description="Histidine kinase" evidence="7">
    <location>
        <begin position="254"/>
        <end position="494"/>
    </location>
</feature>
<feature type="transmembrane region" description="Helical" evidence="6">
    <location>
        <begin position="93"/>
        <end position="114"/>
    </location>
</feature>
<dbReference type="PANTHER" id="PTHR43047">
    <property type="entry name" value="TWO-COMPONENT HISTIDINE PROTEIN KINASE"/>
    <property type="match status" value="1"/>
</dbReference>
<dbReference type="EC" id="2.7.13.3" evidence="2"/>
<name>A0A5A8D806_CAFRO</name>
<feature type="transmembrane region" description="Helical" evidence="6">
    <location>
        <begin position="134"/>
        <end position="156"/>
    </location>
</feature>
<dbReference type="PRINTS" id="PR00344">
    <property type="entry name" value="BCTRLSENSOR"/>
</dbReference>
<organism evidence="8 9">
    <name type="scientific">Cafeteria roenbergensis</name>
    <name type="common">Marine flagellate</name>
    <dbReference type="NCBI Taxonomy" id="33653"/>
    <lineage>
        <taxon>Eukaryota</taxon>
        <taxon>Sar</taxon>
        <taxon>Stramenopiles</taxon>
        <taxon>Bigyra</taxon>
        <taxon>Opalozoa</taxon>
        <taxon>Bicosoecida</taxon>
        <taxon>Cafeteriaceae</taxon>
        <taxon>Cafeteria</taxon>
    </lineage>
</organism>
<accession>A0A5A8D806</accession>
<dbReference type="GO" id="GO:0005886">
    <property type="term" value="C:plasma membrane"/>
    <property type="evidence" value="ECO:0007669"/>
    <property type="project" value="TreeGrafter"/>
</dbReference>
<feature type="transmembrane region" description="Helical" evidence="6">
    <location>
        <begin position="208"/>
        <end position="230"/>
    </location>
</feature>
<dbReference type="PANTHER" id="PTHR43047:SF72">
    <property type="entry name" value="OSMOSENSING HISTIDINE PROTEIN KINASE SLN1"/>
    <property type="match status" value="1"/>
</dbReference>
<feature type="transmembrane region" description="Helical" evidence="6">
    <location>
        <begin position="163"/>
        <end position="188"/>
    </location>
</feature>
<evidence type="ECO:0000256" key="2">
    <source>
        <dbReference type="ARBA" id="ARBA00012438"/>
    </source>
</evidence>
<feature type="transmembrane region" description="Helical" evidence="6">
    <location>
        <begin position="52"/>
        <end position="72"/>
    </location>
</feature>
<gene>
    <name evidence="8" type="ORF">FNF31_03834</name>
</gene>
<evidence type="ECO:0000313" key="9">
    <source>
        <dbReference type="Proteomes" id="UP000325113"/>
    </source>
</evidence>
<dbReference type="InterPro" id="IPR004358">
    <property type="entry name" value="Sig_transdc_His_kin-like_C"/>
</dbReference>
<dbReference type="Proteomes" id="UP000325113">
    <property type="component" value="Unassembled WGS sequence"/>
</dbReference>
<dbReference type="InterPro" id="IPR036890">
    <property type="entry name" value="HATPase_C_sf"/>
</dbReference>
<dbReference type="Pfam" id="PF02518">
    <property type="entry name" value="HATPase_c"/>
    <property type="match status" value="1"/>
</dbReference>
<dbReference type="InterPro" id="IPR003594">
    <property type="entry name" value="HATPase_dom"/>
</dbReference>
<evidence type="ECO:0000256" key="5">
    <source>
        <dbReference type="SAM" id="MobiDB-lite"/>
    </source>
</evidence>
<feature type="compositionally biased region" description="Basic and acidic residues" evidence="5">
    <location>
        <begin position="512"/>
        <end position="529"/>
    </location>
</feature>
<keyword evidence="6" id="KW-1133">Transmembrane helix</keyword>
<dbReference type="GO" id="GO:0000155">
    <property type="term" value="F:phosphorelay sensor kinase activity"/>
    <property type="evidence" value="ECO:0007669"/>
    <property type="project" value="TreeGrafter"/>
</dbReference>
<evidence type="ECO:0000259" key="7">
    <source>
        <dbReference type="PROSITE" id="PS50109"/>
    </source>
</evidence>